<dbReference type="SMART" id="SM00558">
    <property type="entry name" value="JmjC"/>
    <property type="match status" value="1"/>
</dbReference>
<keyword evidence="3" id="KW-0408">Iron</keyword>
<evidence type="ECO:0000259" key="4">
    <source>
        <dbReference type="PROSITE" id="PS51184"/>
    </source>
</evidence>
<reference evidence="5 6" key="1">
    <citation type="submission" date="2019-04" db="EMBL/GenBank/DDBJ databases">
        <authorList>
            <person name="Jiang L."/>
        </authorList>
    </citation>
    <scope>NUCLEOTIDE SEQUENCE [LARGE SCALE GENOMIC DNA]</scope>
    <source>
        <strain evidence="5 6">YIM 131861</strain>
    </source>
</reference>
<sequence length="418" mass="44920">MFDAAPQDAQRGSVLRPALSRCINISTDEFARDYWSRRPLLSPADTLGDGFDDLFSTDAVDELVSERGVRTPFIRMAHEGSVLKPARYTASGGFGAEVGDQVSSDKVLAEFAGGATIVLQGLHRLWPPLIDFTRRLIDDVGHPAQVNAYVTPASSRGFDPHYDTHDVFVLQIAGEKHWTIHAPVHADPLSNQPWSDHAEAVAAAAEQQPVIDQVLRPGDALYLPRGWIHSAKALGDTSVHLTIGMAAYTRSDVVDALLSVVGDAEDLRTSLPLGIDLTDADALRPVVEQTVQALMTALADSDGASELASRRLSSRLAAATRPEPVRPLATIAAVAALSGDTRVRWRGSLPARIDEADGRVRLRVRAKDLSLPAEASPALRQLAEGEDVAISDLEGLDDASAIVVVRRLLREGILVATE</sequence>
<dbReference type="PANTHER" id="PTHR13096:SF9">
    <property type="entry name" value="BIFUNCTIONAL LYSINE-SPECIFIC DEMETHYLASE AND HISTIDYL-HYDROXYLASE"/>
    <property type="match status" value="1"/>
</dbReference>
<evidence type="ECO:0000256" key="1">
    <source>
        <dbReference type="ARBA" id="ARBA00001954"/>
    </source>
</evidence>
<dbReference type="PROSITE" id="PS51184">
    <property type="entry name" value="JMJC"/>
    <property type="match status" value="1"/>
</dbReference>
<dbReference type="GO" id="GO:0051864">
    <property type="term" value="F:histone H3K36 demethylase activity"/>
    <property type="evidence" value="ECO:0007669"/>
    <property type="project" value="TreeGrafter"/>
</dbReference>
<dbReference type="Gene3D" id="2.60.120.650">
    <property type="entry name" value="Cupin"/>
    <property type="match status" value="1"/>
</dbReference>
<dbReference type="Proteomes" id="UP000307380">
    <property type="component" value="Unassembled WGS sequence"/>
</dbReference>
<evidence type="ECO:0000313" key="6">
    <source>
        <dbReference type="Proteomes" id="UP000307380"/>
    </source>
</evidence>
<evidence type="ECO:0000313" key="5">
    <source>
        <dbReference type="EMBL" id="THG35436.1"/>
    </source>
</evidence>
<dbReference type="OrthoDB" id="9764016at2"/>
<dbReference type="InterPro" id="IPR039994">
    <property type="entry name" value="NO66-like"/>
</dbReference>
<dbReference type="InterPro" id="IPR003347">
    <property type="entry name" value="JmjC_dom"/>
</dbReference>
<dbReference type="SUPFAM" id="SSF51197">
    <property type="entry name" value="Clavaminate synthase-like"/>
    <property type="match status" value="1"/>
</dbReference>
<dbReference type="AlphaFoldDB" id="A0A4S4G048"/>
<keyword evidence="2" id="KW-0479">Metal-binding</keyword>
<evidence type="ECO:0000256" key="2">
    <source>
        <dbReference type="ARBA" id="ARBA00022723"/>
    </source>
</evidence>
<organism evidence="5 6">
    <name type="scientific">Orlajensenia flava</name>
    <dbReference type="NCBI Taxonomy" id="2565934"/>
    <lineage>
        <taxon>Bacteria</taxon>
        <taxon>Bacillati</taxon>
        <taxon>Actinomycetota</taxon>
        <taxon>Actinomycetes</taxon>
        <taxon>Micrococcales</taxon>
        <taxon>Microbacteriaceae</taxon>
        <taxon>Orlajensenia</taxon>
    </lineage>
</organism>
<dbReference type="GO" id="GO:0032453">
    <property type="term" value="F:histone H3K4 demethylase activity"/>
    <property type="evidence" value="ECO:0007669"/>
    <property type="project" value="TreeGrafter"/>
</dbReference>
<dbReference type="Pfam" id="PF08007">
    <property type="entry name" value="JmjC_2"/>
    <property type="match status" value="1"/>
</dbReference>
<dbReference type="GO" id="GO:0046872">
    <property type="term" value="F:metal ion binding"/>
    <property type="evidence" value="ECO:0007669"/>
    <property type="project" value="UniProtKB-KW"/>
</dbReference>
<comment type="cofactor">
    <cofactor evidence="1">
        <name>Fe(2+)</name>
        <dbReference type="ChEBI" id="CHEBI:29033"/>
    </cofactor>
</comment>
<gene>
    <name evidence="5" type="ORF">E6C70_05160</name>
</gene>
<dbReference type="Gene3D" id="3.40.366.30">
    <property type="entry name" value="50S ribosomal protein L16 arginine hydroxylase, Chain A, Domain 2"/>
    <property type="match status" value="1"/>
</dbReference>
<evidence type="ECO:0000256" key="3">
    <source>
        <dbReference type="ARBA" id="ARBA00023004"/>
    </source>
</evidence>
<comment type="caution">
    <text evidence="5">The sequence shown here is derived from an EMBL/GenBank/DDBJ whole genome shotgun (WGS) entry which is preliminary data.</text>
</comment>
<protein>
    <submittedName>
        <fullName evidence="5">Cupin</fullName>
    </submittedName>
</protein>
<keyword evidence="6" id="KW-1185">Reference proteome</keyword>
<dbReference type="RefSeq" id="WP_136422849.1">
    <property type="nucleotide sequence ID" value="NZ_SSSN01000003.1"/>
</dbReference>
<accession>A0A4S4G048</accession>
<feature type="domain" description="JmjC" evidence="4">
    <location>
        <begin position="115"/>
        <end position="262"/>
    </location>
</feature>
<proteinExistence type="predicted"/>
<dbReference type="PANTHER" id="PTHR13096">
    <property type="entry name" value="MINA53 MYC INDUCED NUCLEAR ANTIGEN"/>
    <property type="match status" value="1"/>
</dbReference>
<dbReference type="EMBL" id="SSSN01000003">
    <property type="protein sequence ID" value="THG35436.1"/>
    <property type="molecule type" value="Genomic_DNA"/>
</dbReference>
<name>A0A4S4G048_9MICO</name>